<dbReference type="AlphaFoldDB" id="A0A815I0V7"/>
<dbReference type="InterPro" id="IPR001480">
    <property type="entry name" value="Bulb-type_lectin_dom"/>
</dbReference>
<dbReference type="InterPro" id="IPR036426">
    <property type="entry name" value="Bulb-type_lectin_dom_sf"/>
</dbReference>
<evidence type="ECO:0000259" key="1">
    <source>
        <dbReference type="PROSITE" id="PS50927"/>
    </source>
</evidence>
<dbReference type="SUPFAM" id="SSF51110">
    <property type="entry name" value="alpha-D-mannose-specific plant lectins"/>
    <property type="match status" value="1"/>
</dbReference>
<dbReference type="EMBL" id="CAJNOJ010000205">
    <property type="protein sequence ID" value="CAF1286608.1"/>
    <property type="molecule type" value="Genomic_DNA"/>
</dbReference>
<dbReference type="Proteomes" id="UP000663852">
    <property type="component" value="Unassembled WGS sequence"/>
</dbReference>
<evidence type="ECO:0000313" key="4">
    <source>
        <dbReference type="Proteomes" id="UP000663828"/>
    </source>
</evidence>
<dbReference type="PROSITE" id="PS50927">
    <property type="entry name" value="BULB_LECTIN"/>
    <property type="match status" value="1"/>
</dbReference>
<evidence type="ECO:0000313" key="2">
    <source>
        <dbReference type="EMBL" id="CAF1286608.1"/>
    </source>
</evidence>
<gene>
    <name evidence="2" type="ORF">EDS130_LOCUS29851</name>
    <name evidence="3" type="ORF">XAT740_LOCUS31829</name>
</gene>
<proteinExistence type="predicted"/>
<feature type="domain" description="Bulb-type lectin" evidence="1">
    <location>
        <begin position="62"/>
        <end position="182"/>
    </location>
</feature>
<protein>
    <recommendedName>
        <fullName evidence="1">Bulb-type lectin domain-containing protein</fullName>
    </recommendedName>
</protein>
<reference evidence="3" key="1">
    <citation type="submission" date="2021-02" db="EMBL/GenBank/DDBJ databases">
        <authorList>
            <person name="Nowell W R."/>
        </authorList>
    </citation>
    <scope>NUCLEOTIDE SEQUENCE</scope>
</reference>
<comment type="caution">
    <text evidence="3">The sequence shown here is derived from an EMBL/GenBank/DDBJ whole genome shotgun (WGS) entry which is preliminary data.</text>
</comment>
<dbReference type="SMART" id="SM00108">
    <property type="entry name" value="B_lectin"/>
    <property type="match status" value="1"/>
</dbReference>
<name>A0A815I0V7_ADIRI</name>
<accession>A0A815I0V7</accession>
<keyword evidence="4" id="KW-1185">Reference proteome</keyword>
<dbReference type="EMBL" id="CAJNOR010002926">
    <property type="protein sequence ID" value="CAF1357592.1"/>
    <property type="molecule type" value="Genomic_DNA"/>
</dbReference>
<dbReference type="Gene3D" id="2.90.10.10">
    <property type="entry name" value="Bulb-type lectin domain"/>
    <property type="match status" value="1"/>
</dbReference>
<evidence type="ECO:0000313" key="3">
    <source>
        <dbReference type="EMBL" id="CAF1357592.1"/>
    </source>
</evidence>
<sequence length="186" mass="20001">MNAFVVGLILGLLVAGNVLAVFIVLWRISVTSSTSTSLISTTVTNKTSTTAATTMTRPPSSACVYNSSITFYNNQFLYSSTSQTYAAGMLNNQFGVFKAYSYGNVTAQAIWTANQTSTSVPCFLALQTDRNLVVYATSNQTVLWAANIYNNGTGKPFCFEISDSGNLIWIDNSSSIVWQTNTAQAG</sequence>
<organism evidence="3 4">
    <name type="scientific">Adineta ricciae</name>
    <name type="common">Rotifer</name>
    <dbReference type="NCBI Taxonomy" id="249248"/>
    <lineage>
        <taxon>Eukaryota</taxon>
        <taxon>Metazoa</taxon>
        <taxon>Spiralia</taxon>
        <taxon>Gnathifera</taxon>
        <taxon>Rotifera</taxon>
        <taxon>Eurotatoria</taxon>
        <taxon>Bdelloidea</taxon>
        <taxon>Adinetida</taxon>
        <taxon>Adinetidae</taxon>
        <taxon>Adineta</taxon>
    </lineage>
</organism>
<dbReference type="OrthoDB" id="10051178at2759"/>
<dbReference type="Proteomes" id="UP000663828">
    <property type="component" value="Unassembled WGS sequence"/>
</dbReference>